<dbReference type="EMBL" id="PQWO01000016">
    <property type="protein sequence ID" value="PZD71576.1"/>
    <property type="molecule type" value="Genomic_DNA"/>
</dbReference>
<dbReference type="AlphaFoldDB" id="A0A2W1JCN9"/>
<gene>
    <name evidence="2" type="ORF">C1752_06196</name>
</gene>
<keyword evidence="3" id="KW-1185">Reference proteome</keyword>
<reference evidence="2 3" key="1">
    <citation type="journal article" date="2018" name="Sci. Rep.">
        <title>A novel species of the marine cyanobacterium Acaryochloris with a unique pigment content and lifestyle.</title>
        <authorList>
            <person name="Partensky F."/>
            <person name="Six C."/>
            <person name="Ratin M."/>
            <person name="Garczarek L."/>
            <person name="Vaulot D."/>
            <person name="Probert I."/>
            <person name="Calteau A."/>
            <person name="Gourvil P."/>
            <person name="Marie D."/>
            <person name="Grebert T."/>
            <person name="Bouchier C."/>
            <person name="Le Panse S."/>
            <person name="Gachenot M."/>
            <person name="Rodriguez F."/>
            <person name="Garrido J.L."/>
        </authorList>
    </citation>
    <scope>NUCLEOTIDE SEQUENCE [LARGE SCALE GENOMIC DNA]</scope>
    <source>
        <strain evidence="2 3">RCC1774</strain>
    </source>
</reference>
<dbReference type="InterPro" id="IPR044922">
    <property type="entry name" value="DUF2063_N_sf"/>
</dbReference>
<protein>
    <recommendedName>
        <fullName evidence="1">Putative DNA-binding domain-containing protein</fullName>
    </recommendedName>
</protein>
<dbReference type="Pfam" id="PF09836">
    <property type="entry name" value="DUF2063"/>
    <property type="match status" value="1"/>
</dbReference>
<name>A0A2W1JCN9_9CYAN</name>
<dbReference type="Gene3D" id="1.10.150.690">
    <property type="entry name" value="DUF2063"/>
    <property type="match status" value="1"/>
</dbReference>
<dbReference type="RefSeq" id="WP_110987993.1">
    <property type="nucleotide sequence ID" value="NZ_CAWNWM010000016.1"/>
</dbReference>
<comment type="caution">
    <text evidence="2">The sequence shown here is derived from an EMBL/GenBank/DDBJ whole genome shotgun (WGS) entry which is preliminary data.</text>
</comment>
<dbReference type="Proteomes" id="UP000248857">
    <property type="component" value="Unassembled WGS sequence"/>
</dbReference>
<accession>A0A2W1JCN9</accession>
<sequence>MSTPPPELRELQRLFYSAIATKDSDSIQQLKPQMRSTEHLSFERGLSAYQGSVVGKLSRALEDIYPVCGRLVGTQFFTTMARQYIRRYPSQSPDLGDYGEQLSDFLAQFEPAASLPYLPDVAHLEWNWHRIFNSKDQPLLDLAALSKVPPGRWPDLVFQLPASSILLTSPYPIHRIWQVNQADASSTETVDLSEGEVNLFLWRDQYETRIDLPNAAEWQLLQAFASGAQFGEICAQLEDRTADIAVTALLPLWVQRGWVTGFTLSLDENENGMG</sequence>
<evidence type="ECO:0000313" key="2">
    <source>
        <dbReference type="EMBL" id="PZD71576.1"/>
    </source>
</evidence>
<evidence type="ECO:0000313" key="3">
    <source>
        <dbReference type="Proteomes" id="UP000248857"/>
    </source>
</evidence>
<proteinExistence type="predicted"/>
<organism evidence="2 3">
    <name type="scientific">Acaryochloris thomasi RCC1774</name>
    <dbReference type="NCBI Taxonomy" id="1764569"/>
    <lineage>
        <taxon>Bacteria</taxon>
        <taxon>Bacillati</taxon>
        <taxon>Cyanobacteriota</taxon>
        <taxon>Cyanophyceae</taxon>
        <taxon>Acaryochloridales</taxon>
        <taxon>Acaryochloridaceae</taxon>
        <taxon>Acaryochloris</taxon>
        <taxon>Acaryochloris thomasi</taxon>
    </lineage>
</organism>
<dbReference type="InterPro" id="IPR018640">
    <property type="entry name" value="DUF2063"/>
</dbReference>
<feature type="domain" description="Putative DNA-binding" evidence="1">
    <location>
        <begin position="10"/>
        <end position="106"/>
    </location>
</feature>
<evidence type="ECO:0000259" key="1">
    <source>
        <dbReference type="Pfam" id="PF09836"/>
    </source>
</evidence>
<dbReference type="OrthoDB" id="4146344at2"/>